<dbReference type="PANTHER" id="PTHR33048:SF167">
    <property type="entry name" value="INTEGRAL MEMBRANE PROTEIN"/>
    <property type="match status" value="1"/>
</dbReference>
<feature type="non-terminal residue" evidence="8">
    <location>
        <position position="1"/>
    </location>
</feature>
<feature type="non-terminal residue" evidence="8">
    <location>
        <position position="313"/>
    </location>
</feature>
<evidence type="ECO:0000256" key="6">
    <source>
        <dbReference type="SAM" id="Phobius"/>
    </source>
</evidence>
<feature type="transmembrane region" description="Helical" evidence="6">
    <location>
        <begin position="12"/>
        <end position="30"/>
    </location>
</feature>
<feature type="transmembrane region" description="Helical" evidence="6">
    <location>
        <begin position="201"/>
        <end position="226"/>
    </location>
</feature>
<evidence type="ECO:0000256" key="3">
    <source>
        <dbReference type="ARBA" id="ARBA00022989"/>
    </source>
</evidence>
<evidence type="ECO:0000313" key="8">
    <source>
        <dbReference type="EMBL" id="KAF2440767.1"/>
    </source>
</evidence>
<gene>
    <name evidence="8" type="ORF">P171DRAFT_325708</name>
</gene>
<keyword evidence="3 6" id="KW-1133">Transmembrane helix</keyword>
<accession>A0A9P4U971</accession>
<evidence type="ECO:0000256" key="2">
    <source>
        <dbReference type="ARBA" id="ARBA00022692"/>
    </source>
</evidence>
<evidence type="ECO:0000259" key="7">
    <source>
        <dbReference type="Pfam" id="PF20684"/>
    </source>
</evidence>
<keyword evidence="2 6" id="KW-0812">Transmembrane</keyword>
<proteinExistence type="inferred from homology"/>
<dbReference type="GO" id="GO:0016020">
    <property type="term" value="C:membrane"/>
    <property type="evidence" value="ECO:0007669"/>
    <property type="project" value="UniProtKB-SubCell"/>
</dbReference>
<keyword evidence="4 6" id="KW-0472">Membrane</keyword>
<dbReference type="AlphaFoldDB" id="A0A9P4U971"/>
<dbReference type="InterPro" id="IPR052337">
    <property type="entry name" value="SAT4-like"/>
</dbReference>
<dbReference type="InterPro" id="IPR049326">
    <property type="entry name" value="Rhodopsin_dom_fungi"/>
</dbReference>
<reference evidence="8" key="1">
    <citation type="journal article" date="2020" name="Stud. Mycol.">
        <title>101 Dothideomycetes genomes: a test case for predicting lifestyles and emergence of pathogens.</title>
        <authorList>
            <person name="Haridas S."/>
            <person name="Albert R."/>
            <person name="Binder M."/>
            <person name="Bloem J."/>
            <person name="Labutti K."/>
            <person name="Salamov A."/>
            <person name="Andreopoulos B."/>
            <person name="Baker S."/>
            <person name="Barry K."/>
            <person name="Bills G."/>
            <person name="Bluhm B."/>
            <person name="Cannon C."/>
            <person name="Castanera R."/>
            <person name="Culley D."/>
            <person name="Daum C."/>
            <person name="Ezra D."/>
            <person name="Gonzalez J."/>
            <person name="Henrissat B."/>
            <person name="Kuo A."/>
            <person name="Liang C."/>
            <person name="Lipzen A."/>
            <person name="Lutzoni F."/>
            <person name="Magnuson J."/>
            <person name="Mondo S."/>
            <person name="Nolan M."/>
            <person name="Ohm R."/>
            <person name="Pangilinan J."/>
            <person name="Park H.-J."/>
            <person name="Ramirez L."/>
            <person name="Alfaro M."/>
            <person name="Sun H."/>
            <person name="Tritt A."/>
            <person name="Yoshinaga Y."/>
            <person name="Zwiers L.-H."/>
            <person name="Turgeon B."/>
            <person name="Goodwin S."/>
            <person name="Spatafora J."/>
            <person name="Crous P."/>
            <person name="Grigoriev I."/>
        </authorList>
    </citation>
    <scope>NUCLEOTIDE SEQUENCE</scope>
    <source>
        <strain evidence="8">CBS 690.94</strain>
    </source>
</reference>
<name>A0A9P4U971_9PLEO</name>
<protein>
    <recommendedName>
        <fullName evidence="7">Rhodopsin domain-containing protein</fullName>
    </recommendedName>
</protein>
<feature type="domain" description="Rhodopsin" evidence="7">
    <location>
        <begin position="26"/>
        <end position="263"/>
    </location>
</feature>
<evidence type="ECO:0000256" key="5">
    <source>
        <dbReference type="ARBA" id="ARBA00038359"/>
    </source>
</evidence>
<dbReference type="PANTHER" id="PTHR33048">
    <property type="entry name" value="PTH11-LIKE INTEGRAL MEMBRANE PROTEIN (AFU_ORTHOLOGUE AFUA_5G11245)"/>
    <property type="match status" value="1"/>
</dbReference>
<feature type="transmembrane region" description="Helical" evidence="6">
    <location>
        <begin position="168"/>
        <end position="189"/>
    </location>
</feature>
<sequence length="313" mass="34336">PQENDGPRILGVVLGTTVFAVITMVARLWVRVKLIRNVGWDDYSMACATILCIVGAGIVIPEVHYGAGRHIDQISPEDFKLGFKLNFITQPIYLIAICVVKMSVGFFLLRIAIIPFYRHTIQGIMGFMAFYTTGCFFTIMFQCTNIAVQWDQSAKGTCWTKKTIQALGYTNVSCNIVTDLLLAIIPMLWQVQLNRRQKSSVICILGLGVFATAAALVKISFLPNYGITGDWLWDSRNITIWTALETCVGIIAGNLPCLKPLFRTVLGSTYGRGSKGRTGATGNTPRYLSRAYGVGTNAHAAKAKGFSSLTSNK</sequence>
<dbReference type="Pfam" id="PF20684">
    <property type="entry name" value="Fung_rhodopsin"/>
    <property type="match status" value="1"/>
</dbReference>
<feature type="transmembrane region" description="Helical" evidence="6">
    <location>
        <begin position="42"/>
        <end position="60"/>
    </location>
</feature>
<dbReference type="Proteomes" id="UP000799764">
    <property type="component" value="Unassembled WGS sequence"/>
</dbReference>
<evidence type="ECO:0000256" key="1">
    <source>
        <dbReference type="ARBA" id="ARBA00004141"/>
    </source>
</evidence>
<comment type="subcellular location">
    <subcellularLocation>
        <location evidence="1">Membrane</location>
        <topology evidence="1">Multi-pass membrane protein</topology>
    </subcellularLocation>
</comment>
<comment type="similarity">
    <text evidence="5">Belongs to the SAT4 family.</text>
</comment>
<keyword evidence="9" id="KW-1185">Reference proteome</keyword>
<feature type="transmembrane region" description="Helical" evidence="6">
    <location>
        <begin position="125"/>
        <end position="148"/>
    </location>
</feature>
<organism evidence="8 9">
    <name type="scientific">Karstenula rhodostoma CBS 690.94</name>
    <dbReference type="NCBI Taxonomy" id="1392251"/>
    <lineage>
        <taxon>Eukaryota</taxon>
        <taxon>Fungi</taxon>
        <taxon>Dikarya</taxon>
        <taxon>Ascomycota</taxon>
        <taxon>Pezizomycotina</taxon>
        <taxon>Dothideomycetes</taxon>
        <taxon>Pleosporomycetidae</taxon>
        <taxon>Pleosporales</taxon>
        <taxon>Massarineae</taxon>
        <taxon>Didymosphaeriaceae</taxon>
        <taxon>Karstenula</taxon>
    </lineage>
</organism>
<comment type="caution">
    <text evidence="8">The sequence shown here is derived from an EMBL/GenBank/DDBJ whole genome shotgun (WGS) entry which is preliminary data.</text>
</comment>
<evidence type="ECO:0000313" key="9">
    <source>
        <dbReference type="Proteomes" id="UP000799764"/>
    </source>
</evidence>
<dbReference type="OrthoDB" id="5022096at2759"/>
<dbReference type="EMBL" id="MU001507">
    <property type="protein sequence ID" value="KAF2440767.1"/>
    <property type="molecule type" value="Genomic_DNA"/>
</dbReference>
<evidence type="ECO:0000256" key="4">
    <source>
        <dbReference type="ARBA" id="ARBA00023136"/>
    </source>
</evidence>
<feature type="transmembrane region" description="Helical" evidence="6">
    <location>
        <begin position="92"/>
        <end position="113"/>
    </location>
</feature>
<feature type="transmembrane region" description="Helical" evidence="6">
    <location>
        <begin position="238"/>
        <end position="258"/>
    </location>
</feature>